<keyword evidence="3" id="KW-1185">Reference proteome</keyword>
<accession>A0ABM8GNC1</accession>
<reference evidence="3" key="1">
    <citation type="journal article" date="2019" name="Int. J. Syst. Evol. Microbiol.">
        <title>The Global Catalogue of Microorganisms (GCM) 10K type strain sequencing project: providing services to taxonomists for standard genome sequencing and annotation.</title>
        <authorList>
            <consortium name="The Broad Institute Genomics Platform"/>
            <consortium name="The Broad Institute Genome Sequencing Center for Infectious Disease"/>
            <person name="Wu L."/>
            <person name="Ma J."/>
        </authorList>
    </citation>
    <scope>NUCLEOTIDE SEQUENCE [LARGE SCALE GENOMIC DNA]</scope>
    <source>
        <strain evidence="3">NBRC 108728</strain>
    </source>
</reference>
<evidence type="ECO:0000256" key="1">
    <source>
        <dbReference type="SAM" id="Phobius"/>
    </source>
</evidence>
<feature type="transmembrane region" description="Helical" evidence="1">
    <location>
        <begin position="30"/>
        <end position="53"/>
    </location>
</feature>
<keyword evidence="1" id="KW-0472">Membrane</keyword>
<dbReference type="EMBL" id="AP027732">
    <property type="protein sequence ID" value="BDZ49933.1"/>
    <property type="molecule type" value="Genomic_DNA"/>
</dbReference>
<proteinExistence type="predicted"/>
<keyword evidence="1" id="KW-1133">Transmembrane helix</keyword>
<keyword evidence="1" id="KW-0812">Transmembrane</keyword>
<evidence type="ECO:0000313" key="3">
    <source>
        <dbReference type="Proteomes" id="UP001321486"/>
    </source>
</evidence>
<dbReference type="Proteomes" id="UP001321486">
    <property type="component" value="Chromosome"/>
</dbReference>
<protein>
    <submittedName>
        <fullName evidence="2">Uncharacterized protein</fullName>
    </submittedName>
</protein>
<gene>
    <name evidence="2" type="ORF">GCM10025867_21740</name>
</gene>
<sequence length="165" mass="18034">MWQQGASRSYIENPDQEPRGFGPVRRRTLVLVRVAQAVLLGCSLTALAVAGIARQDMPVLTFVFLWAAVLLDYAVRSRIRLQPSPSPSRRVQAVVACGILILWLAWLVVLEVRGAPSGRSGVTWVATGVVGYVVILAAVAAAQRARYFQWREPKAPTGDTRPQEG</sequence>
<feature type="transmembrane region" description="Helical" evidence="1">
    <location>
        <begin position="121"/>
        <end position="142"/>
    </location>
</feature>
<feature type="transmembrane region" description="Helical" evidence="1">
    <location>
        <begin position="59"/>
        <end position="79"/>
    </location>
</feature>
<organism evidence="2 3">
    <name type="scientific">Frondihabitans sucicola</name>
    <dbReference type="NCBI Taxonomy" id="1268041"/>
    <lineage>
        <taxon>Bacteria</taxon>
        <taxon>Bacillati</taxon>
        <taxon>Actinomycetota</taxon>
        <taxon>Actinomycetes</taxon>
        <taxon>Micrococcales</taxon>
        <taxon>Microbacteriaceae</taxon>
        <taxon>Frondihabitans</taxon>
    </lineage>
</organism>
<evidence type="ECO:0000313" key="2">
    <source>
        <dbReference type="EMBL" id="BDZ49933.1"/>
    </source>
</evidence>
<feature type="transmembrane region" description="Helical" evidence="1">
    <location>
        <begin position="91"/>
        <end position="109"/>
    </location>
</feature>
<name>A0ABM8GNC1_9MICO</name>